<evidence type="ECO:0000313" key="5">
    <source>
        <dbReference type="Proteomes" id="UP000005695"/>
    </source>
</evidence>
<keyword evidence="2" id="KW-0676">Redox-active center</keyword>
<protein>
    <submittedName>
        <fullName evidence="4">Redox-active disulfide protein 2</fullName>
    </submittedName>
</protein>
<dbReference type="RefSeq" id="WP_005998018.1">
    <property type="nucleotide sequence ID" value="NZ_AAEW02000002.1"/>
</dbReference>
<dbReference type="Proteomes" id="UP000005695">
    <property type="component" value="Unassembled WGS sequence"/>
</dbReference>
<comment type="caution">
    <text evidence="4">The sequence shown here is derived from an EMBL/GenBank/DDBJ whole genome shotgun (WGS) entry which is preliminary data.</text>
</comment>
<dbReference type="InterPro" id="IPR005243">
    <property type="entry name" value="THIRX-like_proc"/>
</dbReference>
<reference evidence="4" key="1">
    <citation type="submission" date="2006-05" db="EMBL/GenBank/DDBJ databases">
        <title>Annotation of the draft genome assembly of Desulfuromonas acetoxidans DSM 684.</title>
        <authorList>
            <consortium name="US DOE Joint Genome Institute (JGI-ORNL)"/>
            <person name="Larimer F."/>
            <person name="Land M."/>
            <person name="Hauser L."/>
        </authorList>
    </citation>
    <scope>NUCLEOTIDE SEQUENCE [LARGE SCALE GENOMIC DNA]</scope>
    <source>
        <strain evidence="4">DSM 684</strain>
    </source>
</reference>
<dbReference type="AlphaFoldDB" id="Q1K380"/>
<dbReference type="PANTHER" id="PTHR36450">
    <property type="entry name" value="THIOREDOXIN"/>
    <property type="match status" value="1"/>
</dbReference>
<feature type="domain" description="Thioredoxin-like fold" evidence="3">
    <location>
        <begin position="3"/>
        <end position="77"/>
    </location>
</feature>
<name>Q1K380_DESA6</name>
<feature type="active site" description="Nucleophile" evidence="1">
    <location>
        <position position="11"/>
    </location>
</feature>
<dbReference type="EMBL" id="AAEW02000002">
    <property type="protein sequence ID" value="EAT17094.1"/>
    <property type="molecule type" value="Genomic_DNA"/>
</dbReference>
<dbReference type="Pfam" id="PF13192">
    <property type="entry name" value="Thioredoxin_3"/>
    <property type="match status" value="1"/>
</dbReference>
<dbReference type="OrthoDB" id="9800630at2"/>
<feature type="disulfide bond" description="Redox-active" evidence="2">
    <location>
        <begin position="11"/>
        <end position="14"/>
    </location>
</feature>
<sequence length="78" mass="8381">MVTIQILGTGCQKCTELANNAEQAATKLGLEYSLEKITDLNQIVTFGCMTTPGLVINGQLVSQGKLLKAEQVQSLLKK</sequence>
<dbReference type="Gene3D" id="3.40.30.10">
    <property type="entry name" value="Glutaredoxin"/>
    <property type="match status" value="1"/>
</dbReference>
<dbReference type="InterPro" id="IPR012336">
    <property type="entry name" value="Thioredoxin-like_fold"/>
</dbReference>
<keyword evidence="5" id="KW-1185">Reference proteome</keyword>
<proteinExistence type="predicted"/>
<keyword evidence="2" id="KW-1015">Disulfide bond</keyword>
<dbReference type="NCBIfam" id="TIGR00412">
    <property type="entry name" value="redox_disulf_2"/>
    <property type="match status" value="1"/>
</dbReference>
<accession>Q1K380</accession>
<reference evidence="4" key="2">
    <citation type="submission" date="2006-05" db="EMBL/GenBank/DDBJ databases">
        <title>Sequencing of the draft genome and assembly of Desulfuromonas acetoxidans DSM 684.</title>
        <authorList>
            <consortium name="US DOE Joint Genome Institute (JGI-PGF)"/>
            <person name="Copeland A."/>
            <person name="Lucas S."/>
            <person name="Lapidus A."/>
            <person name="Barry K."/>
            <person name="Detter J.C."/>
            <person name="Glavina del Rio T."/>
            <person name="Hammon N."/>
            <person name="Israni S."/>
            <person name="Dalin E."/>
            <person name="Tice H."/>
            <person name="Bruce D."/>
            <person name="Pitluck S."/>
            <person name="Richardson P."/>
        </authorList>
    </citation>
    <scope>NUCLEOTIDE SEQUENCE [LARGE SCALE GENOMIC DNA]</scope>
    <source>
        <strain evidence="4">DSM 684</strain>
    </source>
</reference>
<dbReference type="SUPFAM" id="SSF52833">
    <property type="entry name" value="Thioredoxin-like"/>
    <property type="match status" value="1"/>
</dbReference>
<feature type="active site" description="Nucleophile" evidence="1">
    <location>
        <position position="14"/>
    </location>
</feature>
<dbReference type="InterPro" id="IPR036249">
    <property type="entry name" value="Thioredoxin-like_sf"/>
</dbReference>
<evidence type="ECO:0000256" key="1">
    <source>
        <dbReference type="PIRSR" id="PIRSR037031-50"/>
    </source>
</evidence>
<organism evidence="4 5">
    <name type="scientific">Desulfuromonas acetoxidans (strain DSM 684 / 11070)</name>
    <dbReference type="NCBI Taxonomy" id="281689"/>
    <lineage>
        <taxon>Bacteria</taxon>
        <taxon>Pseudomonadati</taxon>
        <taxon>Thermodesulfobacteriota</taxon>
        <taxon>Desulfuromonadia</taxon>
        <taxon>Desulfuromonadales</taxon>
        <taxon>Desulfuromonadaceae</taxon>
        <taxon>Desulfuromonas</taxon>
    </lineage>
</organism>
<evidence type="ECO:0000259" key="3">
    <source>
        <dbReference type="Pfam" id="PF13192"/>
    </source>
</evidence>
<evidence type="ECO:0000256" key="2">
    <source>
        <dbReference type="PIRSR" id="PIRSR037031-51"/>
    </source>
</evidence>
<gene>
    <name evidence="4" type="ORF">Dace_2960</name>
</gene>
<evidence type="ECO:0000313" key="4">
    <source>
        <dbReference type="EMBL" id="EAT17094.1"/>
    </source>
</evidence>
<dbReference type="PIRSF" id="PIRSF037031">
    <property type="entry name" value="Redox_disulphide_2"/>
    <property type="match status" value="1"/>
</dbReference>
<dbReference type="PANTHER" id="PTHR36450:SF1">
    <property type="entry name" value="THIOREDOXIN"/>
    <property type="match status" value="1"/>
</dbReference>